<protein>
    <submittedName>
        <fullName evidence="2">Uncharacterized protein</fullName>
    </submittedName>
</protein>
<reference evidence="2" key="1">
    <citation type="submission" date="2014-12" db="EMBL/GenBank/DDBJ databases">
        <title>Insight into the proteome of Arion vulgaris.</title>
        <authorList>
            <person name="Aradska J."/>
            <person name="Bulat T."/>
            <person name="Smidak R."/>
            <person name="Sarate P."/>
            <person name="Gangsoo J."/>
            <person name="Sialana F."/>
            <person name="Bilban M."/>
            <person name="Lubec G."/>
        </authorList>
    </citation>
    <scope>NUCLEOTIDE SEQUENCE</scope>
    <source>
        <tissue evidence="2">Skin</tissue>
    </source>
</reference>
<dbReference type="AlphaFoldDB" id="A0A0B6YRZ0"/>
<gene>
    <name evidence="2" type="primary">ORF33422</name>
</gene>
<feature type="region of interest" description="Disordered" evidence="1">
    <location>
        <begin position="80"/>
        <end position="100"/>
    </location>
</feature>
<feature type="non-terminal residue" evidence="2">
    <location>
        <position position="1"/>
    </location>
</feature>
<evidence type="ECO:0000256" key="1">
    <source>
        <dbReference type="SAM" id="MobiDB-lite"/>
    </source>
</evidence>
<dbReference type="EMBL" id="HACG01011676">
    <property type="protein sequence ID" value="CEK58541.1"/>
    <property type="molecule type" value="Transcribed_RNA"/>
</dbReference>
<sequence length="133" mass="14294">KRKIIENPAIYAKRKMTKKDRQTRDSEIVEKMSKAPGKLDHASIVAVEVGAFVKSSSDGSLKLTLPNGNNVTSPVAVRAASEPRNIPESPPTPTNLPLCGSVPLSPSNQGSKKIWCSEVLCQAQKSAIFSNHS</sequence>
<name>A0A0B6YRZ0_9EUPU</name>
<evidence type="ECO:0000313" key="2">
    <source>
        <dbReference type="EMBL" id="CEK58541.1"/>
    </source>
</evidence>
<organism evidence="2">
    <name type="scientific">Arion vulgaris</name>
    <dbReference type="NCBI Taxonomy" id="1028688"/>
    <lineage>
        <taxon>Eukaryota</taxon>
        <taxon>Metazoa</taxon>
        <taxon>Spiralia</taxon>
        <taxon>Lophotrochozoa</taxon>
        <taxon>Mollusca</taxon>
        <taxon>Gastropoda</taxon>
        <taxon>Heterobranchia</taxon>
        <taxon>Euthyneura</taxon>
        <taxon>Panpulmonata</taxon>
        <taxon>Eupulmonata</taxon>
        <taxon>Stylommatophora</taxon>
        <taxon>Helicina</taxon>
        <taxon>Arionoidea</taxon>
        <taxon>Arionidae</taxon>
        <taxon>Arion</taxon>
    </lineage>
</organism>
<accession>A0A0B6YRZ0</accession>
<proteinExistence type="predicted"/>